<sequence>NIPEDQADKLLLASWGLPKAVLEKYHSLGVVQMFEWQAECLMLGQVLEGKNLVYSGMQTSDNTSAPYKLLILKRVLETRKKALLILPFVSVAKEKKCYLQ</sequence>
<dbReference type="GO" id="GO:0004386">
    <property type="term" value="F:helicase activity"/>
    <property type="evidence" value="ECO:0007669"/>
    <property type="project" value="UniProtKB-KW"/>
</dbReference>
<dbReference type="AlphaFoldDB" id="A0A7L4AQ14"/>
<evidence type="ECO:0000256" key="3">
    <source>
        <dbReference type="ARBA" id="ARBA00022806"/>
    </source>
</evidence>
<dbReference type="PANTHER" id="PTHR47961">
    <property type="entry name" value="DNA POLYMERASE THETA, PUTATIVE (AFU_ORTHOLOGUE AFUA_1G05260)-RELATED"/>
    <property type="match status" value="1"/>
</dbReference>
<keyword evidence="1" id="KW-0547">Nucleotide-binding</keyword>
<keyword evidence="6" id="KW-1185">Reference proteome</keyword>
<evidence type="ECO:0000313" key="5">
    <source>
        <dbReference type="EMBL" id="NXW27254.1"/>
    </source>
</evidence>
<name>A0A7L4AQ14_9CHAR</name>
<feature type="non-terminal residue" evidence="5">
    <location>
        <position position="1"/>
    </location>
</feature>
<dbReference type="Gene3D" id="3.40.50.300">
    <property type="entry name" value="P-loop containing nucleotide triphosphate hydrolases"/>
    <property type="match status" value="1"/>
</dbReference>
<dbReference type="GO" id="GO:0005524">
    <property type="term" value="F:ATP binding"/>
    <property type="evidence" value="ECO:0007669"/>
    <property type="project" value="UniProtKB-KW"/>
</dbReference>
<keyword evidence="4" id="KW-0067">ATP-binding</keyword>
<accession>A0A7L4AQ14</accession>
<protein>
    <submittedName>
        <fullName evidence="5">DPOLQ polymerase</fullName>
    </submittedName>
</protein>
<dbReference type="EMBL" id="VZZW01000046">
    <property type="protein sequence ID" value="NXW27254.1"/>
    <property type="molecule type" value="Genomic_DNA"/>
</dbReference>
<keyword evidence="2" id="KW-0378">Hydrolase</keyword>
<evidence type="ECO:0000313" key="6">
    <source>
        <dbReference type="Proteomes" id="UP000556165"/>
    </source>
</evidence>
<proteinExistence type="predicted"/>
<gene>
    <name evidence="5" type="primary">Polq_0</name>
    <name evidence="5" type="ORF">PHASIM_R03096</name>
</gene>
<evidence type="ECO:0000256" key="2">
    <source>
        <dbReference type="ARBA" id="ARBA00022801"/>
    </source>
</evidence>
<feature type="non-terminal residue" evidence="5">
    <location>
        <position position="100"/>
    </location>
</feature>
<dbReference type="InterPro" id="IPR050474">
    <property type="entry name" value="Hel308_SKI2-like"/>
</dbReference>
<dbReference type="GO" id="GO:0016787">
    <property type="term" value="F:hydrolase activity"/>
    <property type="evidence" value="ECO:0007669"/>
    <property type="project" value="UniProtKB-KW"/>
</dbReference>
<comment type="caution">
    <text evidence="5">The sequence shown here is derived from an EMBL/GenBank/DDBJ whole genome shotgun (WGS) entry which is preliminary data.</text>
</comment>
<evidence type="ECO:0000256" key="4">
    <source>
        <dbReference type="ARBA" id="ARBA00022840"/>
    </source>
</evidence>
<organism evidence="5 6">
    <name type="scientific">Phaetusa simplex</name>
    <name type="common">large-billed tern</name>
    <dbReference type="NCBI Taxonomy" id="297813"/>
    <lineage>
        <taxon>Eukaryota</taxon>
        <taxon>Metazoa</taxon>
        <taxon>Chordata</taxon>
        <taxon>Craniata</taxon>
        <taxon>Vertebrata</taxon>
        <taxon>Euteleostomi</taxon>
        <taxon>Archelosauria</taxon>
        <taxon>Archosauria</taxon>
        <taxon>Dinosauria</taxon>
        <taxon>Saurischia</taxon>
        <taxon>Theropoda</taxon>
        <taxon>Coelurosauria</taxon>
        <taxon>Aves</taxon>
        <taxon>Neognathae</taxon>
        <taxon>Neoaves</taxon>
        <taxon>Charadriiformes</taxon>
        <taxon>Laridae</taxon>
        <taxon>Phaetusa</taxon>
    </lineage>
</organism>
<dbReference type="PANTHER" id="PTHR47961:SF6">
    <property type="entry name" value="DNA-DIRECTED DNA POLYMERASE"/>
    <property type="match status" value="1"/>
</dbReference>
<dbReference type="InterPro" id="IPR027417">
    <property type="entry name" value="P-loop_NTPase"/>
</dbReference>
<evidence type="ECO:0000256" key="1">
    <source>
        <dbReference type="ARBA" id="ARBA00022741"/>
    </source>
</evidence>
<reference evidence="5 6" key="1">
    <citation type="submission" date="2019-09" db="EMBL/GenBank/DDBJ databases">
        <title>Bird 10,000 Genomes (B10K) Project - Family phase.</title>
        <authorList>
            <person name="Zhang G."/>
        </authorList>
    </citation>
    <scope>NUCLEOTIDE SEQUENCE [LARGE SCALE GENOMIC DNA]</scope>
    <source>
        <strain evidence="5">B10K-DU-009-16</strain>
        <tissue evidence="5">Muscle</tissue>
    </source>
</reference>
<dbReference type="Proteomes" id="UP000556165">
    <property type="component" value="Unassembled WGS sequence"/>
</dbReference>
<keyword evidence="3" id="KW-0347">Helicase</keyword>